<protein>
    <submittedName>
        <fullName evidence="2">Uncharacterized protein</fullName>
    </submittedName>
</protein>
<comment type="caution">
    <text evidence="2">The sequence shown here is derived from an EMBL/GenBank/DDBJ whole genome shotgun (WGS) entry which is preliminary data.</text>
</comment>
<name>A0ABQ2MMB2_9ACTN</name>
<feature type="transmembrane region" description="Helical" evidence="1">
    <location>
        <begin position="190"/>
        <end position="207"/>
    </location>
</feature>
<keyword evidence="1" id="KW-1133">Transmembrane helix</keyword>
<dbReference type="Proteomes" id="UP000656881">
    <property type="component" value="Unassembled WGS sequence"/>
</dbReference>
<sequence length="224" mass="24731">MTNGSAGMIKEWRHRRAVRRVTPGDGRELKRFRWWQLPFRALFYLRVVDDGGRPTVYAVDVRHWQNQSSGNVKAHLYLDGKLHAESKLPAVFPVQGGTVEVKMSTFGLKRCHYVTAEGAELQLVPDPHSAEGRRARLDSEHPALSRGIGLLSLCVLVTALAILVPQIAEQLTRPEAISQYTGTLTAPVDLPVWGNILAGIASLAASTERALRLRFHRLLDGAAG</sequence>
<keyword evidence="3" id="KW-1185">Reference proteome</keyword>
<feature type="transmembrane region" description="Helical" evidence="1">
    <location>
        <begin position="143"/>
        <end position="164"/>
    </location>
</feature>
<organism evidence="2 3">
    <name type="scientific">Streptomyces lasiicapitis</name>
    <dbReference type="NCBI Taxonomy" id="1923961"/>
    <lineage>
        <taxon>Bacteria</taxon>
        <taxon>Bacillati</taxon>
        <taxon>Actinomycetota</taxon>
        <taxon>Actinomycetes</taxon>
        <taxon>Kitasatosporales</taxon>
        <taxon>Streptomycetaceae</taxon>
        <taxon>Streptomyces</taxon>
    </lineage>
</organism>
<evidence type="ECO:0000256" key="1">
    <source>
        <dbReference type="SAM" id="Phobius"/>
    </source>
</evidence>
<reference evidence="3" key="1">
    <citation type="journal article" date="2019" name="Int. J. Syst. Evol. Microbiol.">
        <title>The Global Catalogue of Microorganisms (GCM) 10K type strain sequencing project: providing services to taxonomists for standard genome sequencing and annotation.</title>
        <authorList>
            <consortium name="The Broad Institute Genomics Platform"/>
            <consortium name="The Broad Institute Genome Sequencing Center for Infectious Disease"/>
            <person name="Wu L."/>
            <person name="Ma J."/>
        </authorList>
    </citation>
    <scope>NUCLEOTIDE SEQUENCE [LARGE SCALE GENOMIC DNA]</scope>
    <source>
        <strain evidence="3">CGMCC 4.7349</strain>
    </source>
</reference>
<dbReference type="EMBL" id="BMNG01000015">
    <property type="protein sequence ID" value="GGO54289.1"/>
    <property type="molecule type" value="Genomic_DNA"/>
</dbReference>
<keyword evidence="1" id="KW-0472">Membrane</keyword>
<evidence type="ECO:0000313" key="2">
    <source>
        <dbReference type="EMBL" id="GGO54289.1"/>
    </source>
</evidence>
<proteinExistence type="predicted"/>
<gene>
    <name evidence="2" type="ORF">GCM10012286_63700</name>
</gene>
<accession>A0ABQ2MMB2</accession>
<keyword evidence="1" id="KW-0812">Transmembrane</keyword>
<evidence type="ECO:0000313" key="3">
    <source>
        <dbReference type="Proteomes" id="UP000656881"/>
    </source>
</evidence>